<name>A0ABW2NNL1_9BACL</name>
<comment type="caution">
    <text evidence="2">The sequence shown here is derived from an EMBL/GenBank/DDBJ whole genome shotgun (WGS) entry which is preliminary data.</text>
</comment>
<accession>A0ABW2NNL1</accession>
<reference evidence="3" key="1">
    <citation type="journal article" date="2019" name="Int. J. Syst. Evol. Microbiol.">
        <title>The Global Catalogue of Microorganisms (GCM) 10K type strain sequencing project: providing services to taxonomists for standard genome sequencing and annotation.</title>
        <authorList>
            <consortium name="The Broad Institute Genomics Platform"/>
            <consortium name="The Broad Institute Genome Sequencing Center for Infectious Disease"/>
            <person name="Wu L."/>
            <person name="Ma J."/>
        </authorList>
    </citation>
    <scope>NUCLEOTIDE SEQUENCE [LARGE SCALE GENOMIC DNA]</scope>
    <source>
        <strain evidence="3">NBRC 106396</strain>
    </source>
</reference>
<dbReference type="Proteomes" id="UP001596549">
    <property type="component" value="Unassembled WGS sequence"/>
</dbReference>
<dbReference type="SUPFAM" id="SSF142913">
    <property type="entry name" value="YktB/PF0168-like"/>
    <property type="match status" value="1"/>
</dbReference>
<dbReference type="Gene3D" id="3.30.930.20">
    <property type="entry name" value="Protein of unknown function DUF1054"/>
    <property type="match status" value="1"/>
</dbReference>
<dbReference type="Pfam" id="PF06335">
    <property type="entry name" value="DUF1054"/>
    <property type="match status" value="1"/>
</dbReference>
<organism evidence="2 3">
    <name type="scientific">Fictibacillus iocasae</name>
    <dbReference type="NCBI Taxonomy" id="2715437"/>
    <lineage>
        <taxon>Bacteria</taxon>
        <taxon>Bacillati</taxon>
        <taxon>Bacillota</taxon>
        <taxon>Bacilli</taxon>
        <taxon>Bacillales</taxon>
        <taxon>Fictibacillaceae</taxon>
        <taxon>Fictibacillus</taxon>
    </lineage>
</organism>
<dbReference type="InterPro" id="IPR053707">
    <property type="entry name" value="UPF0637_domain_sf"/>
</dbReference>
<keyword evidence="3" id="KW-1185">Reference proteome</keyword>
<evidence type="ECO:0000313" key="3">
    <source>
        <dbReference type="Proteomes" id="UP001596549"/>
    </source>
</evidence>
<dbReference type="PIRSF" id="PIRSF021332">
    <property type="entry name" value="DUF1054"/>
    <property type="match status" value="1"/>
</dbReference>
<proteinExistence type="inferred from homology"/>
<gene>
    <name evidence="2" type="ORF">ACFQPF_10040</name>
</gene>
<dbReference type="EMBL" id="JBHTCP010000016">
    <property type="protein sequence ID" value="MFC7372021.1"/>
    <property type="molecule type" value="Genomic_DNA"/>
</dbReference>
<evidence type="ECO:0000313" key="2">
    <source>
        <dbReference type="EMBL" id="MFC7372021.1"/>
    </source>
</evidence>
<sequence length="210" mass="24305">MFKGFNNRDFDVFKIDGLQERMEKLIERIRPKLEDLGKEYAGELSALSGTEMHYHVAKHARRTVNPPKDTWVAFAPNKRGYKMLPHFQIGLFESHVFIWYAVIYEAPMKVEISKKMLKNVMSIKQQIPDTFVWSPDHMKPEAVSHKELKDNGLEDLISRLGTVKKAELLCGVHVAREKATSMTAEEWHSLLSSTFRQLMPLYEMHIVSSS</sequence>
<dbReference type="HAMAP" id="MF_01851">
    <property type="entry name" value="UPF0637"/>
    <property type="match status" value="1"/>
</dbReference>
<evidence type="ECO:0000256" key="1">
    <source>
        <dbReference type="HAMAP-Rule" id="MF_01851"/>
    </source>
</evidence>
<protein>
    <recommendedName>
        <fullName evidence="1">UPF0637 protein ACFQPF_10040</fullName>
    </recommendedName>
</protein>
<dbReference type="InterPro" id="IPR009403">
    <property type="entry name" value="UPF0637"/>
</dbReference>
<dbReference type="RefSeq" id="WP_379749201.1">
    <property type="nucleotide sequence ID" value="NZ_JBHTCP010000016.1"/>
</dbReference>
<comment type="similarity">
    <text evidence="1">Belongs to the UPF0637 family.</text>
</comment>